<evidence type="ECO:0000259" key="7">
    <source>
        <dbReference type="Pfam" id="PF08386"/>
    </source>
</evidence>
<proteinExistence type="inferred from homology"/>
<dbReference type="GO" id="GO:0016787">
    <property type="term" value="F:hydrolase activity"/>
    <property type="evidence" value="ECO:0007669"/>
    <property type="project" value="UniProtKB-KW"/>
</dbReference>
<evidence type="ECO:0000259" key="6">
    <source>
        <dbReference type="Pfam" id="PF00561"/>
    </source>
</evidence>
<feature type="region of interest" description="Disordered" evidence="4">
    <location>
        <begin position="25"/>
        <end position="55"/>
    </location>
</feature>
<dbReference type="InterPro" id="IPR029058">
    <property type="entry name" value="AB_hydrolase_fold"/>
</dbReference>
<evidence type="ECO:0000256" key="3">
    <source>
        <dbReference type="ARBA" id="ARBA00022801"/>
    </source>
</evidence>
<dbReference type="RefSeq" id="WP_269041209.1">
    <property type="nucleotide sequence ID" value="NZ_CP114040.1"/>
</dbReference>
<feature type="compositionally biased region" description="Low complexity" evidence="4">
    <location>
        <begin position="32"/>
        <end position="55"/>
    </location>
</feature>
<feature type="chain" id="PRO_5046880481" evidence="5">
    <location>
        <begin position="26"/>
        <end position="573"/>
    </location>
</feature>
<keyword evidence="2 5" id="KW-0732">Signal</keyword>
<organism evidence="8 9">
    <name type="scientific">Nannocystis punicea</name>
    <dbReference type="NCBI Taxonomy" id="2995304"/>
    <lineage>
        <taxon>Bacteria</taxon>
        <taxon>Pseudomonadati</taxon>
        <taxon>Myxococcota</taxon>
        <taxon>Polyangia</taxon>
        <taxon>Nannocystales</taxon>
        <taxon>Nannocystaceae</taxon>
        <taxon>Nannocystis</taxon>
    </lineage>
</organism>
<keyword evidence="3 8" id="KW-0378">Hydrolase</keyword>
<reference evidence="8" key="1">
    <citation type="submission" date="2022-11" db="EMBL/GenBank/DDBJ databases">
        <title>Minimal conservation of predation-associated metabolite biosynthetic gene clusters underscores biosynthetic potential of Myxococcota including descriptions for ten novel species: Archangium lansinium sp. nov., Myxococcus landrumus sp. nov., Nannocystis bai.</title>
        <authorList>
            <person name="Ahearne A."/>
            <person name="Stevens C."/>
            <person name="Dowd S."/>
        </authorList>
    </citation>
    <scope>NUCLEOTIDE SEQUENCE</scope>
    <source>
        <strain evidence="8">Fl3</strain>
    </source>
</reference>
<sequence length="573" mass="60875">MTFHSWLSWAAAGIGLAAMSGCAEAQNDTDTDTGATVVTDDTGDTGTDTQDTGGVAPELEWEPCPLVTGGAGEEAECAVVEVPRDWDDPAGETIALFVKRLPGSGPKTRQVWLLSGGPGQSGAAFEAMVAAPLQALSPASDIYLVDHRGVGRSTRLGCPDHEVPGVDMIDPAEWPACIEHLEATWGEGLADFNTTAAARDVGALIAWTRGQEQDVHVYGVSYGTYWAQRYMQLFPEQPTSVTLDSLCQAGLCSLDQFDPWVDRVGRKFMEACGADEFCAGKLGGDPLAAMGAFLDGLDDGTCAGLTEAGITRTMAKQLFGVFLAALETRPLIPALVYRGNRCEADDVAVFHNLLATLTAPPDPATAPPDVLLSSQVLGNHIAISEMMTPELPPLADALARQEQAYFWGGDVAAEYALYEQWPRYPQDAYVGRYPAVAFPMLMMNGTLDPQTPIEFADEIAPHYTQTHQTFVAVPDAPHALVIRTPTVTAPHTPCGLSMFAAFVEAPLAPVDTSCLVDIEPLDFHGDPATAAGLLGTADAWENAAPLTSPGPDSVAGLDEVRRRFQRARASASR</sequence>
<comment type="similarity">
    <text evidence="1">Belongs to the peptidase S33 family.</text>
</comment>
<dbReference type="PANTHER" id="PTHR43248:SF29">
    <property type="entry name" value="TRIPEPTIDYL AMINOPEPTIDASE"/>
    <property type="match status" value="1"/>
</dbReference>
<dbReference type="InterPro" id="IPR051601">
    <property type="entry name" value="Serine_prot/Carboxylest_S33"/>
</dbReference>
<evidence type="ECO:0000256" key="5">
    <source>
        <dbReference type="SAM" id="SignalP"/>
    </source>
</evidence>
<accession>A0ABY7HIE9</accession>
<dbReference type="Proteomes" id="UP001164459">
    <property type="component" value="Chromosome"/>
</dbReference>
<dbReference type="InterPro" id="IPR013595">
    <property type="entry name" value="Pept_S33_TAP-like_C"/>
</dbReference>
<keyword evidence="9" id="KW-1185">Reference proteome</keyword>
<evidence type="ECO:0000256" key="4">
    <source>
        <dbReference type="SAM" id="MobiDB-lite"/>
    </source>
</evidence>
<dbReference type="SUPFAM" id="SSF53474">
    <property type="entry name" value="alpha/beta-Hydrolases"/>
    <property type="match status" value="1"/>
</dbReference>
<dbReference type="InterPro" id="IPR000073">
    <property type="entry name" value="AB_hydrolase_1"/>
</dbReference>
<dbReference type="Pfam" id="PF08386">
    <property type="entry name" value="Abhydrolase_4"/>
    <property type="match status" value="1"/>
</dbReference>
<feature type="signal peptide" evidence="5">
    <location>
        <begin position="1"/>
        <end position="25"/>
    </location>
</feature>
<evidence type="ECO:0000313" key="9">
    <source>
        <dbReference type="Proteomes" id="UP001164459"/>
    </source>
</evidence>
<name>A0ABY7HIE9_9BACT</name>
<gene>
    <name evidence="8" type="ORF">O0S08_22200</name>
</gene>
<dbReference type="EMBL" id="CP114040">
    <property type="protein sequence ID" value="WAS98852.1"/>
    <property type="molecule type" value="Genomic_DNA"/>
</dbReference>
<evidence type="ECO:0000256" key="2">
    <source>
        <dbReference type="ARBA" id="ARBA00022729"/>
    </source>
</evidence>
<feature type="domain" description="Peptidase S33 tripeptidyl aminopeptidase-like C-terminal" evidence="7">
    <location>
        <begin position="407"/>
        <end position="482"/>
    </location>
</feature>
<dbReference type="Gene3D" id="3.40.50.1820">
    <property type="entry name" value="alpha/beta hydrolase"/>
    <property type="match status" value="1"/>
</dbReference>
<evidence type="ECO:0000313" key="8">
    <source>
        <dbReference type="EMBL" id="WAS98852.1"/>
    </source>
</evidence>
<evidence type="ECO:0000256" key="1">
    <source>
        <dbReference type="ARBA" id="ARBA00010088"/>
    </source>
</evidence>
<feature type="domain" description="AB hydrolase-1" evidence="6">
    <location>
        <begin position="113"/>
        <end position="275"/>
    </location>
</feature>
<dbReference type="Pfam" id="PF00561">
    <property type="entry name" value="Abhydrolase_1"/>
    <property type="match status" value="1"/>
</dbReference>
<protein>
    <submittedName>
        <fullName evidence="8">Alpha/beta fold hydrolase</fullName>
    </submittedName>
</protein>
<dbReference type="PANTHER" id="PTHR43248">
    <property type="entry name" value="2-SUCCINYL-6-HYDROXY-2,4-CYCLOHEXADIENE-1-CARBOXYLATE SYNTHASE"/>
    <property type="match status" value="1"/>
</dbReference>